<dbReference type="Pfam" id="PF00535">
    <property type="entry name" value="Glycos_transf_2"/>
    <property type="match status" value="2"/>
</dbReference>
<dbReference type="CDD" id="cd04186">
    <property type="entry name" value="GT_2_like_c"/>
    <property type="match status" value="1"/>
</dbReference>
<organism evidence="2 3">
    <name type="scientific">Coprococcus comes</name>
    <dbReference type="NCBI Taxonomy" id="410072"/>
    <lineage>
        <taxon>Bacteria</taxon>
        <taxon>Bacillati</taxon>
        <taxon>Bacillota</taxon>
        <taxon>Clostridia</taxon>
        <taxon>Lachnospirales</taxon>
        <taxon>Lachnospiraceae</taxon>
        <taxon>Coprococcus</taxon>
    </lineage>
</organism>
<feature type="domain" description="Glycosyltransferase 2-like" evidence="1">
    <location>
        <begin position="539"/>
        <end position="718"/>
    </location>
</feature>
<dbReference type="Gene3D" id="3.90.550.10">
    <property type="entry name" value="Spore Coat Polysaccharide Biosynthesis Protein SpsA, Chain A"/>
    <property type="match status" value="2"/>
</dbReference>
<dbReference type="InterPro" id="IPR029044">
    <property type="entry name" value="Nucleotide-diphossugar_trans"/>
</dbReference>
<evidence type="ECO:0000259" key="1">
    <source>
        <dbReference type="Pfam" id="PF00535"/>
    </source>
</evidence>
<gene>
    <name evidence="2" type="primary">kfoC_3</name>
    <name evidence="2" type="ORF">ERS852574_01732</name>
</gene>
<sequence length="818" mass="95991">MENAFYIATCRFHVKEKDRLLITGYFLDNRPDGNRIEIRLDGKELFYTTDGIRLHPLKFRKIRKRLITKQFFLWIHLPKDWREASRLEVLQSYRGKEELMKTFAVSELKNLEKWLANSIDKVNTEEKGFSVEGWYYSRKNASIRFLDENQNELEMKEEKIRRLDVLREYPECKKEEIAGFKAFYEEGIPRKLEVCFEEEEKNAEEIINLKRKLRRQKMLDDFRKVRIYYRQFGICAAFIRAGDKLSGKNGTEYEEWLRRHEPSRIRLYRQKRKQFTRMPKISIVVPLYRTPERYLREMLDSVRGQSYQNWELCLSDGSGEDSSIAGILEEYTKKDSRIRVKDNKKQLHISDNTNVALDMATGDYIAFMDHDDLLTPDALYECVAELNEYPDTELIYTDEDKITMDGEEYFFPHFKSDFNPDMLCTTNYFCHLVVVKKELYQAAGKLNGEYDGAQDYDFVLRCVEKTDKIRHIPKILYHWRACEGSTAGSADNKSYIVDAGAKAVRAHYRRMGIEAEVIPTKYPGMYRTKYPVKQTPKISVIIPNKDHTDDLIKCLRSIREKNTYENIEILVIENNSQKKKTFKDYRRIMHEYPKVKVLYWKGEGFNYPEINQYGIDHATGEYLLFLNNDTEMIGNDCIKEMLSYCMREDVGAVGARMYYEDGTLQHGGVIIGLGGVAGHAFLGIDGDSPGYFARAQVVHDLSAVTAACMMMKKRVYEEVGGFDSKFAVAFNDVDLCLKIRKAGYLIVYDPYAELIHYESKSRGYEDTEEKIERFHGEVNLFQTRWKDFLKKGDPYYSPNLTLDHNDFGLNHLAKVERR</sequence>
<evidence type="ECO:0000313" key="2">
    <source>
        <dbReference type="EMBL" id="CUM94687.1"/>
    </source>
</evidence>
<protein>
    <submittedName>
        <fullName evidence="2">Chondroitin polymerase</fullName>
    </submittedName>
</protein>
<dbReference type="SUPFAM" id="SSF53448">
    <property type="entry name" value="Nucleotide-diphospho-sugar transferases"/>
    <property type="match status" value="2"/>
</dbReference>
<dbReference type="GO" id="GO:0016757">
    <property type="term" value="F:glycosyltransferase activity"/>
    <property type="evidence" value="ECO:0007669"/>
    <property type="project" value="UniProtKB-KW"/>
</dbReference>
<dbReference type="InterPro" id="IPR001173">
    <property type="entry name" value="Glyco_trans_2-like"/>
</dbReference>
<dbReference type="PANTHER" id="PTHR43179">
    <property type="entry name" value="RHAMNOSYLTRANSFERASE WBBL"/>
    <property type="match status" value="1"/>
</dbReference>
<dbReference type="CDD" id="cd04184">
    <property type="entry name" value="GT2_RfbC_Mx_like"/>
    <property type="match status" value="1"/>
</dbReference>
<proteinExistence type="predicted"/>
<dbReference type="EMBL" id="CYXR01000011">
    <property type="protein sequence ID" value="CUM94687.1"/>
    <property type="molecule type" value="Genomic_DNA"/>
</dbReference>
<dbReference type="PANTHER" id="PTHR43179:SF7">
    <property type="entry name" value="RHAMNOSYLTRANSFERASE WBBL"/>
    <property type="match status" value="1"/>
</dbReference>
<dbReference type="Proteomes" id="UP000095727">
    <property type="component" value="Unassembled WGS sequence"/>
</dbReference>
<dbReference type="AlphaFoldDB" id="A0A173SY93"/>
<evidence type="ECO:0000313" key="3">
    <source>
        <dbReference type="Proteomes" id="UP000095727"/>
    </source>
</evidence>
<feature type="domain" description="Glycosyltransferase 2-like" evidence="1">
    <location>
        <begin position="282"/>
        <end position="391"/>
    </location>
</feature>
<dbReference type="RefSeq" id="WP_055156742.1">
    <property type="nucleotide sequence ID" value="NZ_CYXR01000011.1"/>
</dbReference>
<name>A0A173SY93_9FIRM</name>
<reference evidence="2 3" key="1">
    <citation type="submission" date="2015-09" db="EMBL/GenBank/DDBJ databases">
        <authorList>
            <consortium name="Pathogen Informatics"/>
        </authorList>
    </citation>
    <scope>NUCLEOTIDE SEQUENCE [LARGE SCALE GENOMIC DNA]</scope>
    <source>
        <strain evidence="2 3">2789STDY5834962</strain>
    </source>
</reference>
<accession>A0A173SY93</accession>